<feature type="compositionally biased region" description="Basic and acidic residues" evidence="1">
    <location>
        <begin position="111"/>
        <end position="125"/>
    </location>
</feature>
<proteinExistence type="predicted"/>
<comment type="caution">
    <text evidence="2">The sequence shown here is derived from an EMBL/GenBank/DDBJ whole genome shotgun (WGS) entry which is preliminary data.</text>
</comment>
<name>A0AAV0EPW8_9ASTE</name>
<evidence type="ECO:0000256" key="1">
    <source>
        <dbReference type="SAM" id="MobiDB-lite"/>
    </source>
</evidence>
<organism evidence="2 3">
    <name type="scientific">Cuscuta epithymum</name>
    <dbReference type="NCBI Taxonomy" id="186058"/>
    <lineage>
        <taxon>Eukaryota</taxon>
        <taxon>Viridiplantae</taxon>
        <taxon>Streptophyta</taxon>
        <taxon>Embryophyta</taxon>
        <taxon>Tracheophyta</taxon>
        <taxon>Spermatophyta</taxon>
        <taxon>Magnoliopsida</taxon>
        <taxon>eudicotyledons</taxon>
        <taxon>Gunneridae</taxon>
        <taxon>Pentapetalae</taxon>
        <taxon>asterids</taxon>
        <taxon>lamiids</taxon>
        <taxon>Solanales</taxon>
        <taxon>Convolvulaceae</taxon>
        <taxon>Cuscuteae</taxon>
        <taxon>Cuscuta</taxon>
        <taxon>Cuscuta subgen. Cuscuta</taxon>
    </lineage>
</organism>
<accession>A0AAV0EPW8</accession>
<protein>
    <submittedName>
        <fullName evidence="2">Uncharacterized protein</fullName>
    </submittedName>
</protein>
<dbReference type="Proteomes" id="UP001152523">
    <property type="component" value="Unassembled WGS sequence"/>
</dbReference>
<reference evidence="2" key="1">
    <citation type="submission" date="2022-07" db="EMBL/GenBank/DDBJ databases">
        <authorList>
            <person name="Macas J."/>
            <person name="Novak P."/>
            <person name="Neumann P."/>
        </authorList>
    </citation>
    <scope>NUCLEOTIDE SEQUENCE</scope>
</reference>
<gene>
    <name evidence="2" type="ORF">CEPIT_LOCUS26152</name>
</gene>
<dbReference type="AlphaFoldDB" id="A0AAV0EPW8"/>
<evidence type="ECO:0000313" key="3">
    <source>
        <dbReference type="Proteomes" id="UP001152523"/>
    </source>
</evidence>
<feature type="region of interest" description="Disordered" evidence="1">
    <location>
        <begin position="48"/>
        <end position="125"/>
    </location>
</feature>
<keyword evidence="3" id="KW-1185">Reference proteome</keyword>
<sequence length="136" mass="15521">MNCAEYFFNFKNVIKLDDLVKPGVITAPRFLCIIQEALSHPFPEANLVTNNNNKERSHASNRGRRNGHGQNMKSYHDNLGHSGGHTHQDNHNYRGGLVSHFKGSSRRQKWQKNENYGKGDPGKKESICFQCRGRNN</sequence>
<dbReference type="EMBL" id="CAMAPF010000935">
    <property type="protein sequence ID" value="CAH9124668.1"/>
    <property type="molecule type" value="Genomic_DNA"/>
</dbReference>
<evidence type="ECO:0000313" key="2">
    <source>
        <dbReference type="EMBL" id="CAH9124668.1"/>
    </source>
</evidence>